<dbReference type="EMBL" id="JAFCJH010000037">
    <property type="protein sequence ID" value="MBR0799331.1"/>
    <property type="molecule type" value="Genomic_DNA"/>
</dbReference>
<accession>A0ABS5FRF9</accession>
<organism evidence="1 2">
    <name type="scientific">Bradyrhizobium jicamae</name>
    <dbReference type="NCBI Taxonomy" id="280332"/>
    <lineage>
        <taxon>Bacteria</taxon>
        <taxon>Pseudomonadati</taxon>
        <taxon>Pseudomonadota</taxon>
        <taxon>Alphaproteobacteria</taxon>
        <taxon>Hyphomicrobiales</taxon>
        <taxon>Nitrobacteraceae</taxon>
        <taxon>Bradyrhizobium</taxon>
    </lineage>
</organism>
<evidence type="ECO:0000313" key="1">
    <source>
        <dbReference type="EMBL" id="MBR0799331.1"/>
    </source>
</evidence>
<dbReference type="RefSeq" id="WP_212494191.1">
    <property type="nucleotide sequence ID" value="NZ_JAFCJH010000037.1"/>
</dbReference>
<keyword evidence="2" id="KW-1185">Reference proteome</keyword>
<dbReference type="Proteomes" id="UP001315278">
    <property type="component" value="Unassembled WGS sequence"/>
</dbReference>
<sequence length="131" mass="14731">MLRFEYMPSDFHPLFLFLGEGTDLAALAALLRRFAENPQFITVAERIPGAVSRDELVLAPADDEFGMRDLGGRFAWKLTGWQAERIAERIELLTPQDSKSGSEILEIGSDGEIPVKVSRGEFTDDFLITRR</sequence>
<gene>
    <name evidence="1" type="ORF">JQ615_28485</name>
</gene>
<reference evidence="2" key="1">
    <citation type="journal article" date="2021" name="ISME J.">
        <title>Evolutionary origin and ecological implication of a unique nif island in free-living Bradyrhizobium lineages.</title>
        <authorList>
            <person name="Tao J."/>
        </authorList>
    </citation>
    <scope>NUCLEOTIDE SEQUENCE [LARGE SCALE GENOMIC DNA]</scope>
    <source>
        <strain evidence="2">SZCCT0434</strain>
    </source>
</reference>
<comment type="caution">
    <text evidence="1">The sequence shown here is derived from an EMBL/GenBank/DDBJ whole genome shotgun (WGS) entry which is preliminary data.</text>
</comment>
<proteinExistence type="predicted"/>
<protein>
    <submittedName>
        <fullName evidence="1">Uncharacterized protein</fullName>
    </submittedName>
</protein>
<name>A0ABS5FRF9_9BRAD</name>
<evidence type="ECO:0000313" key="2">
    <source>
        <dbReference type="Proteomes" id="UP001315278"/>
    </source>
</evidence>